<evidence type="ECO:0000313" key="1">
    <source>
        <dbReference type="EMBL" id="KXG30430.1"/>
    </source>
</evidence>
<keyword evidence="2" id="KW-1185">Reference proteome</keyword>
<dbReference type="AlphaFoldDB" id="A0A194YRH2"/>
<proteinExistence type="predicted"/>
<accession>A0A194YRH2</accession>
<gene>
    <name evidence="1" type="ORF">SORBI_3004G180000</name>
</gene>
<dbReference type="InParanoid" id="A0A194YRH2"/>
<dbReference type="EMBL" id="CM000763">
    <property type="protein sequence ID" value="KXG30430.1"/>
    <property type="molecule type" value="Genomic_DNA"/>
</dbReference>
<dbReference type="eggNOG" id="ENOG502QS71">
    <property type="taxonomic scope" value="Eukaryota"/>
</dbReference>
<name>A0A194YRH2_SORBI</name>
<dbReference type="Gramene" id="KXG30430">
    <property type="protein sequence ID" value="KXG30430"/>
    <property type="gene ID" value="SORBI_3004G180000"/>
</dbReference>
<reference evidence="1 2" key="1">
    <citation type="journal article" date="2009" name="Nature">
        <title>The Sorghum bicolor genome and the diversification of grasses.</title>
        <authorList>
            <person name="Paterson A.H."/>
            <person name="Bowers J.E."/>
            <person name="Bruggmann R."/>
            <person name="Dubchak I."/>
            <person name="Grimwood J."/>
            <person name="Gundlach H."/>
            <person name="Haberer G."/>
            <person name="Hellsten U."/>
            <person name="Mitros T."/>
            <person name="Poliakov A."/>
            <person name="Schmutz J."/>
            <person name="Spannagl M."/>
            <person name="Tang H."/>
            <person name="Wang X."/>
            <person name="Wicker T."/>
            <person name="Bharti A.K."/>
            <person name="Chapman J."/>
            <person name="Feltus F.A."/>
            <person name="Gowik U."/>
            <person name="Grigoriev I.V."/>
            <person name="Lyons E."/>
            <person name="Maher C.A."/>
            <person name="Martis M."/>
            <person name="Narechania A."/>
            <person name="Otillar R.P."/>
            <person name="Penning B.W."/>
            <person name="Salamov A.A."/>
            <person name="Wang Y."/>
            <person name="Zhang L."/>
            <person name="Carpita N.C."/>
            <person name="Freeling M."/>
            <person name="Gingle A.R."/>
            <person name="Hash C.T."/>
            <person name="Keller B."/>
            <person name="Klein P."/>
            <person name="Kresovich S."/>
            <person name="McCann M.C."/>
            <person name="Ming R."/>
            <person name="Peterson D.G."/>
            <person name="Mehboob-ur-Rahman"/>
            <person name="Ware D."/>
            <person name="Westhoff P."/>
            <person name="Mayer K.F."/>
            <person name="Messing J."/>
            <person name="Rokhsar D.S."/>
        </authorList>
    </citation>
    <scope>NUCLEOTIDE SEQUENCE [LARGE SCALE GENOMIC DNA]</scope>
    <source>
        <strain evidence="2">cv. BTx623</strain>
    </source>
</reference>
<dbReference type="Proteomes" id="UP000000768">
    <property type="component" value="Chromosome 4"/>
</dbReference>
<sequence length="169" mass="19187">MEDWVFQELPDDFRDTSSARASYKVKLDGFNSDFESALLKKIGLTCWQSVLDEDGQSPETYAKLRNHNSYNELVAQKLVDMKNNQVTITVNGDEIRMDQLGNVGDHKQFGVQVLQIRSCSQCAILESGVLRQPVRSRGVCVCVCVFMRALLRINSGKSFKWERLDFGTI</sequence>
<evidence type="ECO:0000313" key="2">
    <source>
        <dbReference type="Proteomes" id="UP000000768"/>
    </source>
</evidence>
<dbReference type="OrthoDB" id="514967at2759"/>
<protein>
    <submittedName>
        <fullName evidence="1">Uncharacterized protein</fullName>
    </submittedName>
</protein>
<organism evidence="1 2">
    <name type="scientific">Sorghum bicolor</name>
    <name type="common">Sorghum</name>
    <name type="synonym">Sorghum vulgare</name>
    <dbReference type="NCBI Taxonomy" id="4558"/>
    <lineage>
        <taxon>Eukaryota</taxon>
        <taxon>Viridiplantae</taxon>
        <taxon>Streptophyta</taxon>
        <taxon>Embryophyta</taxon>
        <taxon>Tracheophyta</taxon>
        <taxon>Spermatophyta</taxon>
        <taxon>Magnoliopsida</taxon>
        <taxon>Liliopsida</taxon>
        <taxon>Poales</taxon>
        <taxon>Poaceae</taxon>
        <taxon>PACMAD clade</taxon>
        <taxon>Panicoideae</taxon>
        <taxon>Andropogonodae</taxon>
        <taxon>Andropogoneae</taxon>
        <taxon>Sorghinae</taxon>
        <taxon>Sorghum</taxon>
    </lineage>
</organism>
<reference evidence="2" key="2">
    <citation type="journal article" date="2018" name="Plant J.">
        <title>The Sorghum bicolor reference genome: improved assembly, gene annotations, a transcriptome atlas, and signatures of genome organization.</title>
        <authorList>
            <person name="McCormick R.F."/>
            <person name="Truong S.K."/>
            <person name="Sreedasyam A."/>
            <person name="Jenkins J."/>
            <person name="Shu S."/>
            <person name="Sims D."/>
            <person name="Kennedy M."/>
            <person name="Amirebrahimi M."/>
            <person name="Weers B.D."/>
            <person name="McKinley B."/>
            <person name="Mattison A."/>
            <person name="Morishige D.T."/>
            <person name="Grimwood J."/>
            <person name="Schmutz J."/>
            <person name="Mullet J.E."/>
        </authorList>
    </citation>
    <scope>NUCLEOTIDE SEQUENCE [LARGE SCALE GENOMIC DNA]</scope>
    <source>
        <strain evidence="2">cv. BTx623</strain>
    </source>
</reference>
<dbReference type="STRING" id="4558.A0A194YRH2"/>